<feature type="transmembrane region" description="Helical" evidence="1">
    <location>
        <begin position="87"/>
        <end position="104"/>
    </location>
</feature>
<gene>
    <name evidence="3" type="ORF">HXA33_03695</name>
</gene>
<evidence type="ECO:0000313" key="3">
    <source>
        <dbReference type="EMBL" id="MCR6095636.1"/>
    </source>
</evidence>
<dbReference type="InterPro" id="IPR054331">
    <property type="entry name" value="LiaF_TM"/>
</dbReference>
<dbReference type="Proteomes" id="UP001057753">
    <property type="component" value="Unassembled WGS sequence"/>
</dbReference>
<dbReference type="Pfam" id="PF22570">
    <property type="entry name" value="LiaF-TM"/>
    <property type="match status" value="1"/>
</dbReference>
<evidence type="ECO:0000259" key="2">
    <source>
        <dbReference type="Pfam" id="PF22570"/>
    </source>
</evidence>
<organism evidence="3 4">
    <name type="scientific">Salipaludibacillus agaradhaerens</name>
    <name type="common">Bacillus agaradhaerens</name>
    <dbReference type="NCBI Taxonomy" id="76935"/>
    <lineage>
        <taxon>Bacteria</taxon>
        <taxon>Bacillati</taxon>
        <taxon>Bacillota</taxon>
        <taxon>Bacilli</taxon>
        <taxon>Bacillales</taxon>
        <taxon>Bacillaceae</taxon>
    </lineage>
</organism>
<feature type="transmembrane region" description="Helical" evidence="1">
    <location>
        <begin position="113"/>
        <end position="133"/>
    </location>
</feature>
<feature type="transmembrane region" description="Helical" evidence="1">
    <location>
        <begin position="33"/>
        <end position="50"/>
    </location>
</feature>
<comment type="caution">
    <text evidence="3">The sequence shown here is derived from an EMBL/GenBank/DDBJ whole genome shotgun (WGS) entry which is preliminary data.</text>
</comment>
<name>A0A9Q4B026_SALAG</name>
<evidence type="ECO:0000313" key="4">
    <source>
        <dbReference type="Proteomes" id="UP001057753"/>
    </source>
</evidence>
<feature type="transmembrane region" description="Helical" evidence="1">
    <location>
        <begin position="139"/>
        <end position="158"/>
    </location>
</feature>
<evidence type="ECO:0000256" key="1">
    <source>
        <dbReference type="SAM" id="Phobius"/>
    </source>
</evidence>
<keyword evidence="1" id="KW-0472">Membrane</keyword>
<dbReference type="EMBL" id="JABXYM010000001">
    <property type="protein sequence ID" value="MCR6095636.1"/>
    <property type="molecule type" value="Genomic_DNA"/>
</dbReference>
<sequence length="161" mass="18297">MKSHRVLPGIILVIMGIYLLVNQFSIDVPYKDILFQWPSVLVLIGLILAWQGLSNKEEAKLFSGVVSLGLGIFFHGVHTFNAWEYEWPYITLIVAIAFLLKYGVHRRDGISPGLILLLVSTVAIFYDTITLWLNTLYGGFSNLLPFILIVIGIYLLFIRRK</sequence>
<reference evidence="3" key="1">
    <citation type="submission" date="2020-06" db="EMBL/GenBank/DDBJ databases">
        <title>Insight into the genomes of haloalkaliphilic bacilli from Kenyan soda lakes.</title>
        <authorList>
            <person name="Mwirichia R."/>
            <person name="Villamizar G.C."/>
            <person name="Poehlein A."/>
            <person name="Mugweru J."/>
            <person name="Kipnyargis A."/>
            <person name="Kiplimo D."/>
            <person name="Orwa P."/>
            <person name="Daniel R."/>
        </authorList>
    </citation>
    <scope>NUCLEOTIDE SEQUENCE</scope>
    <source>
        <strain evidence="3">B1096_S55</strain>
    </source>
</reference>
<feature type="domain" description="LiaF transmembrane" evidence="2">
    <location>
        <begin position="9"/>
        <end position="101"/>
    </location>
</feature>
<dbReference type="AlphaFoldDB" id="A0A9Q4B026"/>
<keyword evidence="1" id="KW-1133">Transmembrane helix</keyword>
<protein>
    <recommendedName>
        <fullName evidence="2">LiaF transmembrane domain-containing protein</fullName>
    </recommendedName>
</protein>
<feature type="transmembrane region" description="Helical" evidence="1">
    <location>
        <begin position="62"/>
        <end position="81"/>
    </location>
</feature>
<keyword evidence="1" id="KW-0812">Transmembrane</keyword>
<proteinExistence type="predicted"/>
<dbReference type="RefSeq" id="WP_257820392.1">
    <property type="nucleotide sequence ID" value="NZ_JABXYM010000001.1"/>
</dbReference>
<keyword evidence="4" id="KW-1185">Reference proteome</keyword>
<accession>A0A9Q4B026</accession>
<feature type="transmembrane region" description="Helical" evidence="1">
    <location>
        <begin position="5"/>
        <end position="21"/>
    </location>
</feature>